<reference evidence="3" key="1">
    <citation type="journal article" date="2010" name="Science">
        <title>Signatures of adaptation to obligate biotrophy in the Hyaloperonospora arabidopsidis genome.</title>
        <authorList>
            <person name="Baxter L."/>
            <person name="Tripathy S."/>
            <person name="Ishaque N."/>
            <person name="Boot N."/>
            <person name="Cabral A."/>
            <person name="Kemen E."/>
            <person name="Thines M."/>
            <person name="Ah-Fong A."/>
            <person name="Anderson R."/>
            <person name="Badejoko W."/>
            <person name="Bittner-Eddy P."/>
            <person name="Boore J.L."/>
            <person name="Chibucos M.C."/>
            <person name="Coates M."/>
            <person name="Dehal P."/>
            <person name="Delehaunty K."/>
            <person name="Dong S."/>
            <person name="Downton P."/>
            <person name="Dumas B."/>
            <person name="Fabro G."/>
            <person name="Fronick C."/>
            <person name="Fuerstenberg S.I."/>
            <person name="Fulton L."/>
            <person name="Gaulin E."/>
            <person name="Govers F."/>
            <person name="Hughes L."/>
            <person name="Humphray S."/>
            <person name="Jiang R.H."/>
            <person name="Judelson H."/>
            <person name="Kamoun S."/>
            <person name="Kyung K."/>
            <person name="Meijer H."/>
            <person name="Minx P."/>
            <person name="Morris P."/>
            <person name="Nelson J."/>
            <person name="Phuntumart V."/>
            <person name="Qutob D."/>
            <person name="Rehmany A."/>
            <person name="Rougon-Cardoso A."/>
            <person name="Ryden P."/>
            <person name="Torto-Alalibo T."/>
            <person name="Studholme D."/>
            <person name="Wang Y."/>
            <person name="Win J."/>
            <person name="Wood J."/>
            <person name="Clifton S.W."/>
            <person name="Rogers J."/>
            <person name="Van den Ackerveken G."/>
            <person name="Jones J.D."/>
            <person name="McDowell J.M."/>
            <person name="Beynon J."/>
            <person name="Tyler B.M."/>
        </authorList>
    </citation>
    <scope>NUCLEOTIDE SEQUENCE [LARGE SCALE GENOMIC DNA]</scope>
    <source>
        <strain evidence="3">Emoy2</strain>
    </source>
</reference>
<dbReference type="HOGENOM" id="CLU_2659845_0_0_1"/>
<dbReference type="InParanoid" id="M4B5G2"/>
<evidence type="ECO:0000313" key="2">
    <source>
        <dbReference type="EnsemblProtists" id="HpaP801512"/>
    </source>
</evidence>
<protein>
    <submittedName>
        <fullName evidence="2">Uncharacterized protein</fullName>
    </submittedName>
</protein>
<sequence>MKISELLDPIEEDETAQPELTDNEILKEVLEADDDEETVKLRHLSQKILPEPRRLTSFVKCLLPARRIPGKSPSCL</sequence>
<evidence type="ECO:0000313" key="3">
    <source>
        <dbReference type="Proteomes" id="UP000011713"/>
    </source>
</evidence>
<keyword evidence="3" id="KW-1185">Reference proteome</keyword>
<feature type="region of interest" description="Disordered" evidence="1">
    <location>
        <begin position="1"/>
        <end position="22"/>
    </location>
</feature>
<dbReference type="AlphaFoldDB" id="M4B5G2"/>
<dbReference type="EMBL" id="JH598388">
    <property type="status" value="NOT_ANNOTATED_CDS"/>
    <property type="molecule type" value="Genomic_DNA"/>
</dbReference>
<dbReference type="VEuPathDB" id="FungiDB:HpaG801512"/>
<evidence type="ECO:0000256" key="1">
    <source>
        <dbReference type="SAM" id="MobiDB-lite"/>
    </source>
</evidence>
<organism evidence="2 3">
    <name type="scientific">Hyaloperonospora arabidopsidis (strain Emoy2)</name>
    <name type="common">Downy mildew agent</name>
    <name type="synonym">Peronospora arabidopsidis</name>
    <dbReference type="NCBI Taxonomy" id="559515"/>
    <lineage>
        <taxon>Eukaryota</taxon>
        <taxon>Sar</taxon>
        <taxon>Stramenopiles</taxon>
        <taxon>Oomycota</taxon>
        <taxon>Peronosporomycetes</taxon>
        <taxon>Peronosporales</taxon>
        <taxon>Peronosporaceae</taxon>
        <taxon>Hyaloperonospora</taxon>
    </lineage>
</organism>
<dbReference type="EnsemblProtists" id="HpaT801512">
    <property type="protein sequence ID" value="HpaP801512"/>
    <property type="gene ID" value="HpaG801512"/>
</dbReference>
<name>M4B5G2_HYAAE</name>
<accession>M4B5G2</accession>
<reference evidence="2" key="2">
    <citation type="submission" date="2015-06" db="UniProtKB">
        <authorList>
            <consortium name="EnsemblProtists"/>
        </authorList>
    </citation>
    <scope>IDENTIFICATION</scope>
    <source>
        <strain evidence="2">Emoy2</strain>
    </source>
</reference>
<proteinExistence type="predicted"/>
<dbReference type="Proteomes" id="UP000011713">
    <property type="component" value="Unassembled WGS sequence"/>
</dbReference>